<dbReference type="Pfam" id="PF13412">
    <property type="entry name" value="HTH_24"/>
    <property type="match status" value="1"/>
</dbReference>
<dbReference type="Gene3D" id="1.10.10.10">
    <property type="entry name" value="Winged helix-like DNA-binding domain superfamily/Winged helix DNA-binding domain"/>
    <property type="match status" value="1"/>
</dbReference>
<dbReference type="InterPro" id="IPR036390">
    <property type="entry name" value="WH_DNA-bd_sf"/>
</dbReference>
<dbReference type="STRING" id="586416.GZ22_13770"/>
<evidence type="ECO:0000256" key="1">
    <source>
        <dbReference type="ARBA" id="ARBA00002486"/>
    </source>
</evidence>
<dbReference type="EMBL" id="OBEK01000001">
    <property type="protein sequence ID" value="SNZ03500.1"/>
    <property type="molecule type" value="Genomic_DNA"/>
</dbReference>
<dbReference type="InterPro" id="IPR000600">
    <property type="entry name" value="ROK"/>
</dbReference>
<evidence type="ECO:0000313" key="5">
    <source>
        <dbReference type="EMBL" id="SNZ03500.1"/>
    </source>
</evidence>
<comment type="function">
    <text evidence="1">Transcriptional repressor of xylose-utilizing enzymes.</text>
</comment>
<evidence type="ECO:0000256" key="3">
    <source>
        <dbReference type="ARBA" id="ARBA00022629"/>
    </source>
</evidence>
<dbReference type="PANTHER" id="PTHR18964:SF149">
    <property type="entry name" value="BIFUNCTIONAL UDP-N-ACETYLGLUCOSAMINE 2-EPIMERASE_N-ACETYLMANNOSAMINE KINASE"/>
    <property type="match status" value="1"/>
</dbReference>
<name>A0A285N240_9BACI</name>
<dbReference type="GO" id="GO:0006355">
    <property type="term" value="P:regulation of DNA-templated transcription"/>
    <property type="evidence" value="ECO:0007669"/>
    <property type="project" value="InterPro"/>
</dbReference>
<dbReference type="Pfam" id="PF00480">
    <property type="entry name" value="ROK"/>
    <property type="match status" value="1"/>
</dbReference>
<dbReference type="GO" id="GO:0042732">
    <property type="term" value="P:D-xylose metabolic process"/>
    <property type="evidence" value="ECO:0007669"/>
    <property type="project" value="UniProtKB-KW"/>
</dbReference>
<proteinExistence type="inferred from homology"/>
<dbReference type="InterPro" id="IPR043129">
    <property type="entry name" value="ATPase_NBD"/>
</dbReference>
<dbReference type="SMART" id="SM00419">
    <property type="entry name" value="HTH_CRP"/>
    <property type="match status" value="1"/>
</dbReference>
<dbReference type="InterPro" id="IPR012318">
    <property type="entry name" value="HTH_CRP"/>
</dbReference>
<dbReference type="PROSITE" id="PS01125">
    <property type="entry name" value="ROK"/>
    <property type="match status" value="1"/>
</dbReference>
<dbReference type="SUPFAM" id="SSF53067">
    <property type="entry name" value="Actin-like ATPase domain"/>
    <property type="match status" value="1"/>
</dbReference>
<dbReference type="GO" id="GO:0003677">
    <property type="term" value="F:DNA binding"/>
    <property type="evidence" value="ECO:0007669"/>
    <property type="project" value="InterPro"/>
</dbReference>
<dbReference type="AlphaFoldDB" id="A0A285N240"/>
<evidence type="ECO:0000259" key="4">
    <source>
        <dbReference type="SMART" id="SM00419"/>
    </source>
</evidence>
<accession>A0A285N240</accession>
<protein>
    <submittedName>
        <fullName evidence="5">Transcriptional regulator, MarR family</fullName>
    </submittedName>
</protein>
<keyword evidence="6" id="KW-1185">Reference proteome</keyword>
<sequence length="379" mass="40355">MQRGTFQLMKTVNRSLILNKIRLAAPISRADIAKETGLTPPTVSTIVKELIEQGLVVESTLGSSSGGRKPKMLRIRTEGLFVIGVDAGPETVDCILTTLTGEVIGTISRNLQVYTNREFLKQLSQAVDYLLESYSVKREHILGIGIAMHGVVDAEAGIGQVAPILKLHNIPIKQEMESAFGVPVKVENDARAMALGEAWFGKYDTYETIVAVNIGSGIGAGIIIQGRLLHGAAGLAGEFGHMSIDLNGEICACGNRGCLQTFASGPAIAKRAGMISGEAVYQAAVRGEETARNILQETGRTLGIGLINLIHLLNPDRIILGGGVMQSAAYLLPSLKEEIKARALTDKAAKTEIHISELEERATALGAVALLLEELFAPV</sequence>
<evidence type="ECO:0000313" key="6">
    <source>
        <dbReference type="Proteomes" id="UP000219356"/>
    </source>
</evidence>
<feature type="domain" description="HTH crp-type" evidence="4">
    <location>
        <begin position="19"/>
        <end position="77"/>
    </location>
</feature>
<reference evidence="6" key="1">
    <citation type="submission" date="2017-09" db="EMBL/GenBank/DDBJ databases">
        <authorList>
            <person name="Varghese N."/>
            <person name="Submissions S."/>
        </authorList>
    </citation>
    <scope>NUCLEOTIDE SEQUENCE [LARGE SCALE GENOMIC DNA]</scope>
    <source>
        <strain evidence="6">CGMCC 1.8913</strain>
    </source>
</reference>
<dbReference type="InterPro" id="IPR049874">
    <property type="entry name" value="ROK_cs"/>
</dbReference>
<gene>
    <name evidence="5" type="ORF">SAMN05421503_0378</name>
</gene>
<keyword evidence="3" id="KW-0859">Xylose metabolism</keyword>
<dbReference type="RefSeq" id="WP_097038717.1">
    <property type="nucleotide sequence ID" value="NZ_OBEK01000001.1"/>
</dbReference>
<keyword evidence="3" id="KW-0119">Carbohydrate metabolism</keyword>
<dbReference type="SUPFAM" id="SSF46785">
    <property type="entry name" value="Winged helix' DNA-binding domain"/>
    <property type="match status" value="1"/>
</dbReference>
<dbReference type="OrthoDB" id="9796533at2"/>
<organism evidence="5 6">
    <name type="scientific">Terribacillus aidingensis</name>
    <dbReference type="NCBI Taxonomy" id="586416"/>
    <lineage>
        <taxon>Bacteria</taxon>
        <taxon>Bacillati</taxon>
        <taxon>Bacillota</taxon>
        <taxon>Bacilli</taxon>
        <taxon>Bacillales</taxon>
        <taxon>Bacillaceae</taxon>
        <taxon>Terribacillus</taxon>
    </lineage>
</organism>
<dbReference type="Gene3D" id="3.30.420.40">
    <property type="match status" value="2"/>
</dbReference>
<evidence type="ECO:0000256" key="2">
    <source>
        <dbReference type="ARBA" id="ARBA00006479"/>
    </source>
</evidence>
<dbReference type="Proteomes" id="UP000219356">
    <property type="component" value="Unassembled WGS sequence"/>
</dbReference>
<dbReference type="InterPro" id="IPR036388">
    <property type="entry name" value="WH-like_DNA-bd_sf"/>
</dbReference>
<comment type="similarity">
    <text evidence="2">Belongs to the ROK (NagC/XylR) family.</text>
</comment>
<dbReference type="PANTHER" id="PTHR18964">
    <property type="entry name" value="ROK (REPRESSOR, ORF, KINASE) FAMILY"/>
    <property type="match status" value="1"/>
</dbReference>